<organism evidence="1 2">
    <name type="scientific">Sinanodonta woodiana</name>
    <name type="common">Chinese pond mussel</name>
    <name type="synonym">Anodonta woodiana</name>
    <dbReference type="NCBI Taxonomy" id="1069815"/>
    <lineage>
        <taxon>Eukaryota</taxon>
        <taxon>Metazoa</taxon>
        <taxon>Spiralia</taxon>
        <taxon>Lophotrochozoa</taxon>
        <taxon>Mollusca</taxon>
        <taxon>Bivalvia</taxon>
        <taxon>Autobranchia</taxon>
        <taxon>Heteroconchia</taxon>
        <taxon>Palaeoheterodonta</taxon>
        <taxon>Unionida</taxon>
        <taxon>Unionoidea</taxon>
        <taxon>Unionidae</taxon>
        <taxon>Unioninae</taxon>
        <taxon>Sinanodonta</taxon>
    </lineage>
</organism>
<evidence type="ECO:0000313" key="1">
    <source>
        <dbReference type="EMBL" id="KAL3891945.1"/>
    </source>
</evidence>
<feature type="non-terminal residue" evidence="1">
    <location>
        <position position="123"/>
    </location>
</feature>
<gene>
    <name evidence="1" type="ORF">ACJMK2_004187</name>
</gene>
<dbReference type="Gene3D" id="3.40.390.10">
    <property type="entry name" value="Collagenase (Catalytic Domain)"/>
    <property type="match status" value="1"/>
</dbReference>
<dbReference type="EMBL" id="JBJQND010000001">
    <property type="protein sequence ID" value="KAL3891945.1"/>
    <property type="molecule type" value="Genomic_DNA"/>
</dbReference>
<sequence length="123" mass="14270">MALAVLCPIHRHMLNLLITSSLGAEHDGEKEAIDCKAEDYFIMTRRVPTLDRNRVYIRNSWLFSNCSKDSFKTKLQHKECVKHPGRVFNVDEWTTYMTKQAGDVFTPQMQCMFFYGPRSAFTG</sequence>
<dbReference type="Proteomes" id="UP001634394">
    <property type="component" value="Unassembled WGS sequence"/>
</dbReference>
<keyword evidence="2" id="KW-1185">Reference proteome</keyword>
<proteinExistence type="predicted"/>
<dbReference type="AlphaFoldDB" id="A0ABD3Y285"/>
<accession>A0ABD3Y285</accession>
<protein>
    <submittedName>
        <fullName evidence="1">Uncharacterized protein</fullName>
    </submittedName>
</protein>
<comment type="caution">
    <text evidence="1">The sequence shown here is derived from an EMBL/GenBank/DDBJ whole genome shotgun (WGS) entry which is preliminary data.</text>
</comment>
<dbReference type="SUPFAM" id="SSF55486">
    <property type="entry name" value="Metalloproteases ('zincins'), catalytic domain"/>
    <property type="match status" value="1"/>
</dbReference>
<reference evidence="1 2" key="1">
    <citation type="submission" date="2024-11" db="EMBL/GenBank/DDBJ databases">
        <title>Chromosome-level genome assembly of the freshwater bivalve Anodonta woodiana.</title>
        <authorList>
            <person name="Chen X."/>
        </authorList>
    </citation>
    <scope>NUCLEOTIDE SEQUENCE [LARGE SCALE GENOMIC DNA]</scope>
    <source>
        <strain evidence="1">MN2024</strain>
        <tissue evidence="1">Gills</tissue>
    </source>
</reference>
<evidence type="ECO:0000313" key="2">
    <source>
        <dbReference type="Proteomes" id="UP001634394"/>
    </source>
</evidence>
<dbReference type="InterPro" id="IPR024079">
    <property type="entry name" value="MetalloPept_cat_dom_sf"/>
</dbReference>
<name>A0ABD3Y285_SINWO</name>